<evidence type="ECO:0000256" key="2">
    <source>
        <dbReference type="ARBA" id="ARBA00007381"/>
    </source>
</evidence>
<dbReference type="InParanoid" id="H0EUG0"/>
<comment type="similarity">
    <text evidence="2">Belongs to the heat shock protein 70 family.</text>
</comment>
<dbReference type="InterPro" id="IPR013126">
    <property type="entry name" value="Hsp_70_fam"/>
</dbReference>
<dbReference type="GO" id="GO:0005524">
    <property type="term" value="F:ATP binding"/>
    <property type="evidence" value="ECO:0007669"/>
    <property type="project" value="UniProtKB-KW"/>
</dbReference>
<dbReference type="Gene3D" id="3.30.420.40">
    <property type="match status" value="2"/>
</dbReference>
<dbReference type="Proteomes" id="UP000005446">
    <property type="component" value="Unassembled WGS sequence"/>
</dbReference>
<feature type="region of interest" description="Disordered" evidence="8">
    <location>
        <begin position="1342"/>
        <end position="1390"/>
    </location>
</feature>
<evidence type="ECO:0000256" key="7">
    <source>
        <dbReference type="ARBA" id="ARBA00023186"/>
    </source>
</evidence>
<name>H0EUG0_GLAL7</name>
<evidence type="ECO:0000256" key="6">
    <source>
        <dbReference type="ARBA" id="ARBA00022840"/>
    </source>
</evidence>
<comment type="subcellular location">
    <subcellularLocation>
        <location evidence="1">Endoplasmic reticulum lumen</location>
    </subcellularLocation>
</comment>
<organism evidence="9 10">
    <name type="scientific">Glarea lozoyensis (strain ATCC 74030 / MF5533)</name>
    <dbReference type="NCBI Taxonomy" id="1104152"/>
    <lineage>
        <taxon>Eukaryota</taxon>
        <taxon>Fungi</taxon>
        <taxon>Dikarya</taxon>
        <taxon>Ascomycota</taxon>
        <taxon>Pezizomycotina</taxon>
        <taxon>Leotiomycetes</taxon>
        <taxon>Helotiales</taxon>
        <taxon>Helotiaceae</taxon>
        <taxon>Glarea</taxon>
    </lineage>
</organism>
<dbReference type="GO" id="GO:0034663">
    <property type="term" value="C:endoplasmic reticulum chaperone complex"/>
    <property type="evidence" value="ECO:0007669"/>
    <property type="project" value="TreeGrafter"/>
</dbReference>
<feature type="compositionally biased region" description="Basic and acidic residues" evidence="8">
    <location>
        <begin position="1502"/>
        <end position="1518"/>
    </location>
</feature>
<dbReference type="GO" id="GO:0005788">
    <property type="term" value="C:endoplasmic reticulum lumen"/>
    <property type="evidence" value="ECO:0007669"/>
    <property type="project" value="UniProtKB-SubCell"/>
</dbReference>
<evidence type="ECO:0000256" key="5">
    <source>
        <dbReference type="ARBA" id="ARBA00022824"/>
    </source>
</evidence>
<dbReference type="PRINTS" id="PR00301">
    <property type="entry name" value="HEATSHOCK70"/>
</dbReference>
<dbReference type="InterPro" id="IPR029048">
    <property type="entry name" value="HSP70_C_sf"/>
</dbReference>
<dbReference type="FunFam" id="3.30.30.30:FF:000004">
    <property type="entry name" value="hypoxia up-regulated protein 1"/>
    <property type="match status" value="1"/>
</dbReference>
<dbReference type="Gene3D" id="3.90.640.10">
    <property type="entry name" value="Actin, Chain A, domain 4"/>
    <property type="match status" value="1"/>
</dbReference>
<dbReference type="OrthoDB" id="10262720at2759"/>
<dbReference type="Gene3D" id="1.20.1270.10">
    <property type="match status" value="1"/>
</dbReference>
<dbReference type="PANTHER" id="PTHR45639">
    <property type="entry name" value="HSC70CB, ISOFORM G-RELATED"/>
    <property type="match status" value="1"/>
</dbReference>
<dbReference type="InterPro" id="IPR043129">
    <property type="entry name" value="ATPase_NBD"/>
</dbReference>
<proteinExistence type="inferred from homology"/>
<feature type="compositionally biased region" description="Basic and acidic residues" evidence="8">
    <location>
        <begin position="1153"/>
        <end position="1173"/>
    </location>
</feature>
<dbReference type="HOGENOM" id="CLU_246670_0_0_1"/>
<keyword evidence="7" id="KW-0143">Chaperone</keyword>
<dbReference type="GO" id="GO:0030968">
    <property type="term" value="P:endoplasmic reticulum unfolded protein response"/>
    <property type="evidence" value="ECO:0007669"/>
    <property type="project" value="TreeGrafter"/>
</dbReference>
<feature type="region of interest" description="Disordered" evidence="8">
    <location>
        <begin position="1118"/>
        <end position="1173"/>
    </location>
</feature>
<dbReference type="GO" id="GO:0140662">
    <property type="term" value="F:ATP-dependent protein folding chaperone"/>
    <property type="evidence" value="ECO:0007669"/>
    <property type="project" value="InterPro"/>
</dbReference>
<gene>
    <name evidence="9" type="ORF">M7I_6417</name>
</gene>
<dbReference type="PANTHER" id="PTHR45639:SF3">
    <property type="entry name" value="HYPOXIA UP-REGULATED PROTEIN 1"/>
    <property type="match status" value="1"/>
</dbReference>
<feature type="compositionally biased region" description="Basic residues" evidence="8">
    <location>
        <begin position="1459"/>
        <end position="1477"/>
    </location>
</feature>
<accession>H0EUG0</accession>
<dbReference type="CDD" id="cd10230">
    <property type="entry name" value="ASKHA_NBD_HSP70_HYOU1"/>
    <property type="match status" value="1"/>
</dbReference>
<dbReference type="EMBL" id="AGUE01000171">
    <property type="protein sequence ID" value="EHK97834.1"/>
    <property type="molecule type" value="Genomic_DNA"/>
</dbReference>
<sequence>MLDIMAVVLDIYSCLLSSHIPRLPGVIRCPLEIDTEVDGLMVLRGITFQLSTLSFVVHGVEVGIKLSDDMELAIQCEEVTIKLFRGIVVGDCFANLKGGEFEMTFGKVKAKNRRSLAESDTSSIKSPVEPKFFFNEEEEGKTVKMTEEMTNNHAPEDSSPKESLSLIKKMSPDNEEASGKYKRTVEFIQQTNAIYEARQHIQGLNKEAIKRDQNSFGHDDLNGLRAAVCSYVHSTPSVPHPPQKSIKVTTLQNLMPPWLRRFLHRLPLLYRLLLNPISYFHPVKIESITATASGKWIRYMLVENVLKDYSGSDDEIKGLKKKFAQWLIDANFAVQLGNITGIAQVPIISSYDIVTMLGFEDVMAYRTIPETVELKQVLRLGGADARFVIPSFLLPHHDHLLPPLPTAEIKQELQAKVATADGKPKELQATHELEQALKDEANVQISVHARLPACFDQQLLDFIAALVKATKIVEFDKVAAEETGDEEDDEERKRGIKELGRAFTGSMKRTVKKAVVGGVVNDRWIASSLPNNTYNHGPSIAGPIEQTALVANIFTLMHSLVKPGIPLEIVLTKDSRRKEASAVVFKPAKNPKAGEFPERLYGSDALALAARFPGDVYPNLKALLGLGADNSVVKEYASRHPALKLATDKTRGTVAFKSGAFTPEEEAWTIEEILAMELQSIQKNAEALAGRGSSVKDLVITVPPFYTAEERRAVELAADLAGLRVLELISDGLAVGLNYATSRQFKSAKDGGTPEHHMVFDMGAGSTKATILKFQGRTVKDVGKFNKTVQEVQVLGVGWDRTLGGDALNAVIMDDMISQFVSSPAAKSVAPTVEAVKAHGRASAKLLKEAERLRHVLSANANTQAGFEGLYEDIDFKYKITRAEFEKLAEPHVARISVAIQKALDMANLEAKDLDSVILHGGAIRTPFVQQELEKFLGSADKVRTNVNSDESAVFGAVFRGAGLSPSFRVKEIRALEAAVYPTGIKWTNIYDKPQHERLWEAKSLVGVERKYIFKNQKDFPIKFYQHVPSSENVSPGSAEKELLTLTTQNLTESLAHLKEKFSCSDGDINLKLSTRLAVNNGQVEIVKLVLDCEVEESEGKAGAFDSVKNMLGFGKKDQAPLTDEEEAETVSSSATSSSSSTSSYASASASGKDAKKDAKSKDKDAKSKDKDAKPKIVKRFEIVPIKFTIEKNGLPQIPETELTRMKSRLSAFADSDLSRRRREEALNQLEGYTYKVRDFLEKEDFIAASTEEERSSLEAKSAAASEWIYGDGAHANRDEFKAKLKEMKDIVEPIQLRKTEAVARPEQLKLLQESLNQTQSMIAGIKEQIANDTKNHEAFTSSKLAASKATPLPSSSTKEADDFDGLEDEATASATVEPEAEETMAPSTYVEADIVRPQSLYDEITVWLTKKLSEQEKLSETADPVLLSKDLESRSKQLQEVQVELIMKSMQQPFKSSRPPKSKKPSPKPKKTKSAKTKTTSTEAAEKTAAGDEQPMFQVGEDGKPIFKVGEDGKMPSEEEILEFIEKSKKENAGKAEGKHDEL</sequence>
<keyword evidence="10" id="KW-1185">Reference proteome</keyword>
<dbReference type="FunFam" id="3.90.640.10:FF:000039">
    <property type="entry name" value="Hsp70 family chaperone Lhs1/Orp150"/>
    <property type="match status" value="1"/>
</dbReference>
<protein>
    <submittedName>
        <fullName evidence="9">Putative Hypoxia up-regulated protein 1</fullName>
    </submittedName>
</protein>
<evidence type="ECO:0000256" key="8">
    <source>
        <dbReference type="SAM" id="MobiDB-lite"/>
    </source>
</evidence>
<keyword evidence="6" id="KW-0067">ATP-binding</keyword>
<dbReference type="FunFam" id="3.30.420.40:FF:000084">
    <property type="entry name" value="Heat shock protein 17"/>
    <property type="match status" value="1"/>
</dbReference>
<feature type="compositionally biased region" description="Basic and acidic residues" evidence="8">
    <location>
        <begin position="1525"/>
        <end position="1544"/>
    </location>
</feature>
<feature type="compositionally biased region" description="Acidic residues" evidence="8">
    <location>
        <begin position="1362"/>
        <end position="1371"/>
    </location>
</feature>
<dbReference type="SUPFAM" id="SSF100934">
    <property type="entry name" value="Heat shock protein 70kD (HSP70), C-terminal subdomain"/>
    <property type="match status" value="1"/>
</dbReference>
<feature type="compositionally biased region" description="Low complexity" evidence="8">
    <location>
        <begin position="1132"/>
        <end position="1152"/>
    </location>
</feature>
<evidence type="ECO:0000313" key="9">
    <source>
        <dbReference type="EMBL" id="EHK97834.1"/>
    </source>
</evidence>
<dbReference type="Gene3D" id="3.30.30.30">
    <property type="match status" value="1"/>
</dbReference>
<reference evidence="9 10" key="1">
    <citation type="journal article" date="2012" name="Eukaryot. Cell">
        <title>Genome sequence of the fungus Glarea lozoyensis: the first genome sequence of a species from the Helotiaceae family.</title>
        <authorList>
            <person name="Youssar L."/>
            <person name="Gruening B.A."/>
            <person name="Erxleben A."/>
            <person name="Guenther S."/>
            <person name="Huettel W."/>
        </authorList>
    </citation>
    <scope>NUCLEOTIDE SEQUENCE [LARGE SCALE GENOMIC DNA]</scope>
    <source>
        <strain evidence="10">ATCC 74030 / MF5533</strain>
    </source>
</reference>
<dbReference type="SUPFAM" id="SSF53067">
    <property type="entry name" value="Actin-like ATPase domain"/>
    <property type="match status" value="2"/>
</dbReference>
<evidence type="ECO:0000313" key="10">
    <source>
        <dbReference type="Proteomes" id="UP000005446"/>
    </source>
</evidence>
<dbReference type="Pfam" id="PF00012">
    <property type="entry name" value="HSP70"/>
    <property type="match status" value="1"/>
</dbReference>
<evidence type="ECO:0000256" key="3">
    <source>
        <dbReference type="ARBA" id="ARBA00022729"/>
    </source>
</evidence>
<dbReference type="FunFam" id="1.20.1270.10:FF:000002">
    <property type="entry name" value="Heat shock 70 kDa protein 4"/>
    <property type="match status" value="1"/>
</dbReference>
<evidence type="ECO:0000256" key="1">
    <source>
        <dbReference type="ARBA" id="ARBA00004319"/>
    </source>
</evidence>
<keyword evidence="3" id="KW-0732">Signal</keyword>
<comment type="caution">
    <text evidence="9">The sequence shown here is derived from an EMBL/GenBank/DDBJ whole genome shotgun (WGS) entry which is preliminary data.</text>
</comment>
<evidence type="ECO:0000256" key="4">
    <source>
        <dbReference type="ARBA" id="ARBA00022741"/>
    </source>
</evidence>
<keyword evidence="4" id="KW-0547">Nucleotide-binding</keyword>
<feature type="region of interest" description="Disordered" evidence="8">
    <location>
        <begin position="1446"/>
        <end position="1544"/>
    </location>
</feature>
<keyword evidence="5" id="KW-0256">Endoplasmic reticulum</keyword>